<keyword evidence="2" id="KW-1185">Reference proteome</keyword>
<organism evidence="1 2">
    <name type="scientific">Paenibacillus glucanolyticus</name>
    <dbReference type="NCBI Taxonomy" id="59843"/>
    <lineage>
        <taxon>Bacteria</taxon>
        <taxon>Bacillati</taxon>
        <taxon>Bacillota</taxon>
        <taxon>Bacilli</taxon>
        <taxon>Bacillales</taxon>
        <taxon>Paenibacillaceae</taxon>
        <taxon>Paenibacillus</taxon>
    </lineage>
</organism>
<evidence type="ECO:0000313" key="1">
    <source>
        <dbReference type="EMBL" id="KZS44634.1"/>
    </source>
</evidence>
<accession>A0A163FYM1</accession>
<gene>
    <name evidence="1" type="ORF">AWU65_31840</name>
</gene>
<dbReference type="RefSeq" id="WP_006212405.1">
    <property type="nucleotide sequence ID" value="NZ_CBCSBX010000002.1"/>
</dbReference>
<comment type="caution">
    <text evidence="1">The sequence shown here is derived from an EMBL/GenBank/DDBJ whole genome shotgun (WGS) entry which is preliminary data.</text>
</comment>
<dbReference type="GeneID" id="97553606"/>
<proteinExistence type="predicted"/>
<sequence>MANFLVDSQVSLNAATSGSIAIPVSTTPELFGTLGLNTSGAGADLRVVFDFTVAVSSLLSVLTPLTVTVNRIVSGVTTTVYTATETLPLLAGVTEITLLSGSGVDYHPPNPGFIIYQALISVPGGITLFPTRVGPESFTAEAYSDFA</sequence>
<reference evidence="1" key="1">
    <citation type="journal article" date="2016" name="Genome Announc.">
        <title>Draft genomes of two strains of Paenibacillus glucanolyticus with capability to degrade lignocellulose.</title>
        <authorList>
            <person name="Mathews S.L."/>
            <person name="Pawlak J."/>
            <person name="Grunden A.M."/>
        </authorList>
    </citation>
    <scope>NUCLEOTIDE SEQUENCE [LARGE SCALE GENOMIC DNA]</scope>
    <source>
        <strain evidence="1">SLM1</strain>
    </source>
</reference>
<dbReference type="AlphaFoldDB" id="A0A163FYM1"/>
<evidence type="ECO:0000313" key="2">
    <source>
        <dbReference type="Proteomes" id="UP000076796"/>
    </source>
</evidence>
<dbReference type="KEGG" id="pglu:A3958_04085"/>
<evidence type="ECO:0008006" key="3">
    <source>
        <dbReference type="Google" id="ProtNLM"/>
    </source>
</evidence>
<dbReference type="Proteomes" id="UP000076796">
    <property type="component" value="Unassembled WGS sequence"/>
</dbReference>
<name>A0A163FYM1_9BACL</name>
<dbReference type="EMBL" id="LWMH01000002">
    <property type="protein sequence ID" value="KZS44634.1"/>
    <property type="molecule type" value="Genomic_DNA"/>
</dbReference>
<protein>
    <recommendedName>
        <fullName evidence="3">Exosporium leader peptide</fullName>
    </recommendedName>
</protein>
<dbReference type="OrthoDB" id="2641610at2"/>